<dbReference type="SMART" id="SM00034">
    <property type="entry name" value="CLECT"/>
    <property type="match status" value="1"/>
</dbReference>
<comment type="caution">
    <text evidence="4">The sequence shown here is derived from an EMBL/GenBank/DDBJ whole genome shotgun (WGS) entry which is preliminary data.</text>
</comment>
<evidence type="ECO:0000259" key="3">
    <source>
        <dbReference type="PROSITE" id="PS50041"/>
    </source>
</evidence>
<evidence type="ECO:0000256" key="2">
    <source>
        <dbReference type="SAM" id="SignalP"/>
    </source>
</evidence>
<evidence type="ECO:0000313" key="4">
    <source>
        <dbReference type="EMBL" id="CAH3183849.1"/>
    </source>
</evidence>
<gene>
    <name evidence="4" type="ORF">PLOB_00029192</name>
</gene>
<dbReference type="Pfam" id="PF00059">
    <property type="entry name" value="Lectin_C"/>
    <property type="match status" value="1"/>
</dbReference>
<keyword evidence="1" id="KW-1015">Disulfide bond</keyword>
<feature type="chain" id="PRO_5045471507" description="C-type lectin domain-containing protein" evidence="2">
    <location>
        <begin position="19"/>
        <end position="215"/>
    </location>
</feature>
<dbReference type="Gene3D" id="3.10.100.10">
    <property type="entry name" value="Mannose-Binding Protein A, subunit A"/>
    <property type="match status" value="1"/>
</dbReference>
<accession>A0ABN8RXH3</accession>
<feature type="signal peptide" evidence="2">
    <location>
        <begin position="1"/>
        <end position="18"/>
    </location>
</feature>
<dbReference type="InterPro" id="IPR050111">
    <property type="entry name" value="C-type_lectin/snaclec_domain"/>
</dbReference>
<name>A0ABN8RXH3_9CNID</name>
<keyword evidence="5" id="KW-1185">Reference proteome</keyword>
<dbReference type="InterPro" id="IPR001304">
    <property type="entry name" value="C-type_lectin-like"/>
</dbReference>
<dbReference type="SUPFAM" id="SSF56436">
    <property type="entry name" value="C-type lectin-like"/>
    <property type="match status" value="1"/>
</dbReference>
<dbReference type="InterPro" id="IPR016187">
    <property type="entry name" value="CTDL_fold"/>
</dbReference>
<reference evidence="4 5" key="1">
    <citation type="submission" date="2022-05" db="EMBL/GenBank/DDBJ databases">
        <authorList>
            <consortium name="Genoscope - CEA"/>
            <person name="William W."/>
        </authorList>
    </citation>
    <scope>NUCLEOTIDE SEQUENCE [LARGE SCALE GENOMIC DNA]</scope>
</reference>
<dbReference type="PANTHER" id="PTHR22803">
    <property type="entry name" value="MANNOSE, PHOSPHOLIPASE, LECTIN RECEPTOR RELATED"/>
    <property type="match status" value="1"/>
</dbReference>
<feature type="domain" description="C-type lectin" evidence="3">
    <location>
        <begin position="93"/>
        <end position="211"/>
    </location>
</feature>
<protein>
    <recommendedName>
        <fullName evidence="3">C-type lectin domain-containing protein</fullName>
    </recommendedName>
</protein>
<dbReference type="EMBL" id="CALNXK010000366">
    <property type="protein sequence ID" value="CAH3183849.1"/>
    <property type="molecule type" value="Genomic_DNA"/>
</dbReference>
<dbReference type="InterPro" id="IPR016186">
    <property type="entry name" value="C-type_lectin-like/link_sf"/>
</dbReference>
<sequence length="215" mass="23583">MKSLLLIVVLSLLAVGYARDQEAELAIRGGEKGNSCTRKGGMCIKGKNKPCPNGYEACGYSCGKRKKYKKKRCCCLIPTPTPEPTCPEGWVENGNQCYFILHEQKNTFEGFYLCKQLGATLPIIKSAEQNAFLLSLMEGKGIPRLGMIAPKGDNVFEWLDGTAVADTFSAWITGEPNHPGDENCGVMYVSGSDKGNWNNDGCKGSWHIVCQMEKK</sequence>
<dbReference type="InterPro" id="IPR018378">
    <property type="entry name" value="C-type_lectin_CS"/>
</dbReference>
<dbReference type="Proteomes" id="UP001159405">
    <property type="component" value="Unassembled WGS sequence"/>
</dbReference>
<keyword evidence="2" id="KW-0732">Signal</keyword>
<evidence type="ECO:0000256" key="1">
    <source>
        <dbReference type="ARBA" id="ARBA00023157"/>
    </source>
</evidence>
<proteinExistence type="predicted"/>
<dbReference type="PROSITE" id="PS50041">
    <property type="entry name" value="C_TYPE_LECTIN_2"/>
    <property type="match status" value="1"/>
</dbReference>
<dbReference type="PROSITE" id="PS00615">
    <property type="entry name" value="C_TYPE_LECTIN_1"/>
    <property type="match status" value="1"/>
</dbReference>
<evidence type="ECO:0000313" key="5">
    <source>
        <dbReference type="Proteomes" id="UP001159405"/>
    </source>
</evidence>
<organism evidence="4 5">
    <name type="scientific">Porites lobata</name>
    <dbReference type="NCBI Taxonomy" id="104759"/>
    <lineage>
        <taxon>Eukaryota</taxon>
        <taxon>Metazoa</taxon>
        <taxon>Cnidaria</taxon>
        <taxon>Anthozoa</taxon>
        <taxon>Hexacorallia</taxon>
        <taxon>Scleractinia</taxon>
        <taxon>Fungiina</taxon>
        <taxon>Poritidae</taxon>
        <taxon>Porites</taxon>
    </lineage>
</organism>